<dbReference type="GeneID" id="56392235"/>
<keyword evidence="2" id="KW-0966">Cell projection</keyword>
<organism evidence="2 3">
    <name type="scientific">Siminovitchia sediminis</name>
    <dbReference type="NCBI Taxonomy" id="1274353"/>
    <lineage>
        <taxon>Bacteria</taxon>
        <taxon>Bacillati</taxon>
        <taxon>Bacillota</taxon>
        <taxon>Bacilli</taxon>
        <taxon>Bacillales</taxon>
        <taxon>Bacillaceae</taxon>
        <taxon>Siminovitchia</taxon>
    </lineage>
</organism>
<keyword evidence="1" id="KW-1133">Transmembrane helix</keyword>
<comment type="caution">
    <text evidence="2">The sequence shown here is derived from an EMBL/GenBank/DDBJ whole genome shotgun (WGS) entry which is preliminary data.</text>
</comment>
<keyword evidence="3" id="KW-1185">Reference proteome</keyword>
<feature type="transmembrane region" description="Helical" evidence="1">
    <location>
        <begin position="52"/>
        <end position="74"/>
    </location>
</feature>
<feature type="transmembrane region" description="Helical" evidence="1">
    <location>
        <begin position="27"/>
        <end position="46"/>
    </location>
</feature>
<name>A0ABW4KEM4_9BACI</name>
<evidence type="ECO:0000256" key="1">
    <source>
        <dbReference type="SAM" id="Phobius"/>
    </source>
</evidence>
<accession>A0ABW4KEM4</accession>
<proteinExistence type="predicted"/>
<feature type="transmembrane region" description="Helical" evidence="1">
    <location>
        <begin position="199"/>
        <end position="224"/>
    </location>
</feature>
<dbReference type="Proteomes" id="UP001597301">
    <property type="component" value="Unassembled WGS sequence"/>
</dbReference>
<gene>
    <name evidence="2" type="ORF">ACFSCZ_00465</name>
</gene>
<evidence type="ECO:0000313" key="2">
    <source>
        <dbReference type="EMBL" id="MFD1705221.1"/>
    </source>
</evidence>
<keyword evidence="1" id="KW-0812">Transmembrane</keyword>
<keyword evidence="2" id="KW-0969">Cilium</keyword>
<protein>
    <submittedName>
        <fullName evidence="2">Flagellar assembly protein FlaJ</fullName>
    </submittedName>
</protein>
<sequence length="234" mass="27551">MFTEIIKESYIDAYLDYFKKDKKSFRITRLIYGFVLFFIFAVGFLIMQKPLWLLLTPLAFYVGYKLPYFSLISLKKNEELRTSFLFPQFLQSFMGLLSSSGNIYQTLKATIPYTGEPLKRELEKLVKNIEKDNHRDYYIAFAEFVGTNEAYTIMDMIYQFSEYGVKKDTLHDLRDYIQGLDENKVNELIERKMMSGEKYGYMSIFISLFLLLGYAGAILFYYLGDIMDALKVVM</sequence>
<reference evidence="3" key="1">
    <citation type="journal article" date="2019" name="Int. J. Syst. Evol. Microbiol.">
        <title>The Global Catalogue of Microorganisms (GCM) 10K type strain sequencing project: providing services to taxonomists for standard genome sequencing and annotation.</title>
        <authorList>
            <consortium name="The Broad Institute Genomics Platform"/>
            <consortium name="The Broad Institute Genome Sequencing Center for Infectious Disease"/>
            <person name="Wu L."/>
            <person name="Ma J."/>
        </authorList>
    </citation>
    <scope>NUCLEOTIDE SEQUENCE [LARGE SCALE GENOMIC DNA]</scope>
    <source>
        <strain evidence="3">CGMCC 1.12295</strain>
    </source>
</reference>
<evidence type="ECO:0000313" key="3">
    <source>
        <dbReference type="Proteomes" id="UP001597301"/>
    </source>
</evidence>
<keyword evidence="1" id="KW-0472">Membrane</keyword>
<keyword evidence="2" id="KW-0282">Flagellum</keyword>
<dbReference type="EMBL" id="JBHUEO010000002">
    <property type="protein sequence ID" value="MFD1705221.1"/>
    <property type="molecule type" value="Genomic_DNA"/>
</dbReference>
<dbReference type="RefSeq" id="WP_144460322.1">
    <property type="nucleotide sequence ID" value="NZ_JBHUEO010000002.1"/>
</dbReference>